<sequence length="138" mass="15789">MGIVGRTLERSPFLCDLKVILPYICYIKKMNSAIESKSNLLKGVGDAETARALLEIVINNCVSANFKITVNDKRQFFGALSYVDKNFLFLTGCEEHYVGYEPYKRNCGDILIPLKIITKIEIKRSYFDDCYAELKEKE</sequence>
<dbReference type="SUPFAM" id="SSF50182">
    <property type="entry name" value="Sm-like ribonucleoproteins"/>
    <property type="match status" value="1"/>
</dbReference>
<accession>A0A1A8VUJ8</accession>
<dbReference type="InterPro" id="IPR010920">
    <property type="entry name" value="LSM_dom_sf"/>
</dbReference>
<gene>
    <name evidence="2" type="ORF">POVCU1_008700</name>
    <name evidence="1" type="ORF">POVCU2_0009720</name>
</gene>
<dbReference type="Proteomes" id="UP000078546">
    <property type="component" value="Unassembled WGS sequence"/>
</dbReference>
<dbReference type="EMBL" id="FLQV01000152">
    <property type="protein sequence ID" value="SBS83025.1"/>
    <property type="molecule type" value="Genomic_DNA"/>
</dbReference>
<reference evidence="3 4" key="1">
    <citation type="submission" date="2016-05" db="EMBL/GenBank/DDBJ databases">
        <authorList>
            <person name="Naeem Raeece"/>
        </authorList>
    </citation>
    <scope>NUCLEOTIDE SEQUENCE [LARGE SCALE GENOMIC DNA]</scope>
</reference>
<name>A0A1A8VUJ8_PLAOA</name>
<organism evidence="2 3">
    <name type="scientific">Plasmodium ovale curtisi</name>
    <dbReference type="NCBI Taxonomy" id="864141"/>
    <lineage>
        <taxon>Eukaryota</taxon>
        <taxon>Sar</taxon>
        <taxon>Alveolata</taxon>
        <taxon>Apicomplexa</taxon>
        <taxon>Aconoidasida</taxon>
        <taxon>Haemosporida</taxon>
        <taxon>Plasmodiidae</taxon>
        <taxon>Plasmodium</taxon>
        <taxon>Plasmodium (Plasmodium)</taxon>
    </lineage>
</organism>
<reference evidence="2" key="2">
    <citation type="submission" date="2016-05" db="EMBL/GenBank/DDBJ databases">
        <authorList>
            <person name="Lavstsen T."/>
            <person name="Jespersen J.S."/>
        </authorList>
    </citation>
    <scope>NUCLEOTIDE SEQUENCE [LARGE SCALE GENOMIC DNA]</scope>
</reference>
<evidence type="ECO:0000313" key="3">
    <source>
        <dbReference type="Proteomes" id="UP000078546"/>
    </source>
</evidence>
<evidence type="ECO:0000313" key="1">
    <source>
        <dbReference type="EMBL" id="SBS81309.1"/>
    </source>
</evidence>
<evidence type="ECO:0000313" key="4">
    <source>
        <dbReference type="Proteomes" id="UP000078560"/>
    </source>
</evidence>
<protein>
    <submittedName>
        <fullName evidence="2">Uncharacterized protein</fullName>
    </submittedName>
</protein>
<dbReference type="AlphaFoldDB" id="A0A1A8VUJ8"/>
<proteinExistence type="predicted"/>
<dbReference type="Proteomes" id="UP000078560">
    <property type="component" value="Unassembled WGS sequence"/>
</dbReference>
<evidence type="ECO:0000313" key="2">
    <source>
        <dbReference type="EMBL" id="SBS83025.1"/>
    </source>
</evidence>
<dbReference type="EMBL" id="FLQU01000141">
    <property type="protein sequence ID" value="SBS81309.1"/>
    <property type="molecule type" value="Genomic_DNA"/>
</dbReference>